<proteinExistence type="predicted"/>
<name>A0AAE1APL4_9GAST</name>
<comment type="caution">
    <text evidence="1">The sequence shown here is derived from an EMBL/GenBank/DDBJ whole genome shotgun (WGS) entry which is preliminary data.</text>
</comment>
<organism evidence="1 2">
    <name type="scientific">Elysia crispata</name>
    <name type="common">lettuce slug</name>
    <dbReference type="NCBI Taxonomy" id="231223"/>
    <lineage>
        <taxon>Eukaryota</taxon>
        <taxon>Metazoa</taxon>
        <taxon>Spiralia</taxon>
        <taxon>Lophotrochozoa</taxon>
        <taxon>Mollusca</taxon>
        <taxon>Gastropoda</taxon>
        <taxon>Heterobranchia</taxon>
        <taxon>Euthyneura</taxon>
        <taxon>Panpulmonata</taxon>
        <taxon>Sacoglossa</taxon>
        <taxon>Placobranchoidea</taxon>
        <taxon>Plakobranchidae</taxon>
        <taxon>Elysia</taxon>
    </lineage>
</organism>
<dbReference type="Proteomes" id="UP001283361">
    <property type="component" value="Unassembled WGS sequence"/>
</dbReference>
<evidence type="ECO:0000313" key="1">
    <source>
        <dbReference type="EMBL" id="KAK3791539.1"/>
    </source>
</evidence>
<keyword evidence="2" id="KW-1185">Reference proteome</keyword>
<accession>A0AAE1APL4</accession>
<dbReference type="EMBL" id="JAWDGP010001469">
    <property type="protein sequence ID" value="KAK3791539.1"/>
    <property type="molecule type" value="Genomic_DNA"/>
</dbReference>
<protein>
    <submittedName>
        <fullName evidence="1">Uncharacterized protein</fullName>
    </submittedName>
</protein>
<evidence type="ECO:0000313" key="2">
    <source>
        <dbReference type="Proteomes" id="UP001283361"/>
    </source>
</evidence>
<dbReference type="AlphaFoldDB" id="A0AAE1APL4"/>
<gene>
    <name evidence="1" type="ORF">RRG08_061551</name>
</gene>
<reference evidence="1" key="1">
    <citation type="journal article" date="2023" name="G3 (Bethesda)">
        <title>A reference genome for the long-term kleptoplast-retaining sea slug Elysia crispata morphotype clarki.</title>
        <authorList>
            <person name="Eastman K.E."/>
            <person name="Pendleton A.L."/>
            <person name="Shaikh M.A."/>
            <person name="Suttiyut T."/>
            <person name="Ogas R."/>
            <person name="Tomko P."/>
            <person name="Gavelis G."/>
            <person name="Widhalm J.R."/>
            <person name="Wisecaver J.H."/>
        </authorList>
    </citation>
    <scope>NUCLEOTIDE SEQUENCE</scope>
    <source>
        <strain evidence="1">ECLA1</strain>
    </source>
</reference>
<sequence>MAQGKTWKRLYGKITDLLANVQSGSESLQMPFHFAYIDTIDLDFKNTRTTTTRWKHERRGLVLAHLRDGQDKRQSLGITARGHVLQDADCLMLIPRG</sequence>